<evidence type="ECO:0000256" key="3">
    <source>
        <dbReference type="ARBA" id="ARBA00022741"/>
    </source>
</evidence>
<dbReference type="Pfam" id="PF00005">
    <property type="entry name" value="ABC_tran"/>
    <property type="match status" value="1"/>
</dbReference>
<feature type="region of interest" description="Disordered" evidence="6">
    <location>
        <begin position="303"/>
        <end position="329"/>
    </location>
</feature>
<dbReference type="Proteomes" id="UP001596915">
    <property type="component" value="Unassembled WGS sequence"/>
</dbReference>
<evidence type="ECO:0000313" key="9">
    <source>
        <dbReference type="Proteomes" id="UP001596915"/>
    </source>
</evidence>
<dbReference type="PROSITE" id="PS50893">
    <property type="entry name" value="ABC_TRANSPORTER_2"/>
    <property type="match status" value="1"/>
</dbReference>
<dbReference type="EMBL" id="JBHTGL010000003">
    <property type="protein sequence ID" value="MFD0621763.1"/>
    <property type="molecule type" value="Genomic_DNA"/>
</dbReference>
<reference evidence="9" key="1">
    <citation type="journal article" date="2019" name="Int. J. Syst. Evol. Microbiol.">
        <title>The Global Catalogue of Microorganisms (GCM) 10K type strain sequencing project: providing services to taxonomists for standard genome sequencing and annotation.</title>
        <authorList>
            <consortium name="The Broad Institute Genomics Platform"/>
            <consortium name="The Broad Institute Genome Sequencing Center for Infectious Disease"/>
            <person name="Wu L."/>
            <person name="Ma J."/>
        </authorList>
    </citation>
    <scope>NUCLEOTIDE SEQUENCE [LARGE SCALE GENOMIC DNA]</scope>
    <source>
        <strain evidence="9">JCM 12607</strain>
    </source>
</reference>
<dbReference type="SMART" id="SM00382">
    <property type="entry name" value="AAA"/>
    <property type="match status" value="1"/>
</dbReference>
<evidence type="ECO:0000256" key="2">
    <source>
        <dbReference type="ARBA" id="ARBA00022448"/>
    </source>
</evidence>
<evidence type="ECO:0000256" key="1">
    <source>
        <dbReference type="ARBA" id="ARBA00004202"/>
    </source>
</evidence>
<evidence type="ECO:0000313" key="8">
    <source>
        <dbReference type="EMBL" id="MFD0621763.1"/>
    </source>
</evidence>
<sequence length="329" mass="34054">MTTTHGAIPVVKFTGAVKEFGAVRAVDGLDLTIGPGERVALLGRNGAGKSTAIGLLLGLDDPTSGTVELFGKPPSHAVSDGRVGAMLQDSKPVSRVTVRELVSFVTRTYPDPMPVDEALELAGLTELAGRRADKLSGGQAQRVGFAVALAGDPDLLVLDEPTAALDVEARRLFWQSMRAFTDRGKTVLFSTHYLEEADQNADRIVVIDRGQLIADGSGADIKRTVGSSLVSFTVPDGPLPDGLAALPGVLSVEVVDGRVRLRTSDSDATVGALPGVLSPRGLEVAPAGLEDAFLALTAHHSGRDADRPLVPSAPSASSDSAVQTPKAGT</sequence>
<dbReference type="InterPro" id="IPR003439">
    <property type="entry name" value="ABC_transporter-like_ATP-bd"/>
</dbReference>
<dbReference type="CDD" id="cd03230">
    <property type="entry name" value="ABC_DR_subfamily_A"/>
    <property type="match status" value="1"/>
</dbReference>
<keyword evidence="2" id="KW-0813">Transport</keyword>
<protein>
    <submittedName>
        <fullName evidence="8">ABC transporter ATP-binding protein</fullName>
    </submittedName>
</protein>
<dbReference type="InterPro" id="IPR050763">
    <property type="entry name" value="ABC_transporter_ATP-binding"/>
</dbReference>
<dbReference type="InterPro" id="IPR003593">
    <property type="entry name" value="AAA+_ATPase"/>
</dbReference>
<keyword evidence="4 8" id="KW-0067">ATP-binding</keyword>
<dbReference type="Gene3D" id="3.40.50.300">
    <property type="entry name" value="P-loop containing nucleotide triphosphate hydrolases"/>
    <property type="match status" value="1"/>
</dbReference>
<evidence type="ECO:0000256" key="6">
    <source>
        <dbReference type="SAM" id="MobiDB-lite"/>
    </source>
</evidence>
<keyword evidence="5" id="KW-0046">Antibiotic resistance</keyword>
<keyword evidence="9" id="KW-1185">Reference proteome</keyword>
<dbReference type="InterPro" id="IPR027417">
    <property type="entry name" value="P-loop_NTPase"/>
</dbReference>
<accession>A0ABW2WLP4</accession>
<evidence type="ECO:0000256" key="5">
    <source>
        <dbReference type="ARBA" id="ARBA00023251"/>
    </source>
</evidence>
<dbReference type="PANTHER" id="PTHR42711:SF17">
    <property type="entry name" value="ABC TRANSPORTER ATP-BINDING PROTEIN"/>
    <property type="match status" value="1"/>
</dbReference>
<comment type="subcellular location">
    <subcellularLocation>
        <location evidence="1">Cell membrane</location>
        <topology evidence="1">Peripheral membrane protein</topology>
    </subcellularLocation>
</comment>
<dbReference type="PROSITE" id="PS00211">
    <property type="entry name" value="ABC_TRANSPORTER_1"/>
    <property type="match status" value="1"/>
</dbReference>
<proteinExistence type="predicted"/>
<dbReference type="InterPro" id="IPR017871">
    <property type="entry name" value="ABC_transporter-like_CS"/>
</dbReference>
<dbReference type="SUPFAM" id="SSF52540">
    <property type="entry name" value="P-loop containing nucleoside triphosphate hydrolases"/>
    <property type="match status" value="1"/>
</dbReference>
<comment type="caution">
    <text evidence="8">The sequence shown here is derived from an EMBL/GenBank/DDBJ whole genome shotgun (WGS) entry which is preliminary data.</text>
</comment>
<keyword evidence="3" id="KW-0547">Nucleotide-binding</keyword>
<dbReference type="PANTHER" id="PTHR42711">
    <property type="entry name" value="ABC TRANSPORTER ATP-BINDING PROTEIN"/>
    <property type="match status" value="1"/>
</dbReference>
<name>A0ABW2WLP4_9ACTN</name>
<feature type="compositionally biased region" description="Low complexity" evidence="6">
    <location>
        <begin position="312"/>
        <end position="321"/>
    </location>
</feature>
<organism evidence="8 9">
    <name type="scientific">Streptomyces sanglieri</name>
    <dbReference type="NCBI Taxonomy" id="193460"/>
    <lineage>
        <taxon>Bacteria</taxon>
        <taxon>Bacillati</taxon>
        <taxon>Actinomycetota</taxon>
        <taxon>Actinomycetes</taxon>
        <taxon>Kitasatosporales</taxon>
        <taxon>Streptomycetaceae</taxon>
        <taxon>Streptomyces</taxon>
    </lineage>
</organism>
<feature type="domain" description="ABC transporter" evidence="7">
    <location>
        <begin position="11"/>
        <end position="234"/>
    </location>
</feature>
<evidence type="ECO:0000256" key="4">
    <source>
        <dbReference type="ARBA" id="ARBA00022840"/>
    </source>
</evidence>
<dbReference type="GO" id="GO:0005524">
    <property type="term" value="F:ATP binding"/>
    <property type="evidence" value="ECO:0007669"/>
    <property type="project" value="UniProtKB-KW"/>
</dbReference>
<evidence type="ECO:0000259" key="7">
    <source>
        <dbReference type="PROSITE" id="PS50893"/>
    </source>
</evidence>
<gene>
    <name evidence="8" type="ORF">ACFQ2K_02030</name>
</gene>